<name>E9G0X8_DAPPU</name>
<dbReference type="Pfam" id="PF05729">
    <property type="entry name" value="NACHT"/>
    <property type="match status" value="1"/>
</dbReference>
<keyword evidence="4" id="KW-1185">Reference proteome</keyword>
<dbReference type="eggNOG" id="ENOG502SD1W">
    <property type="taxonomic scope" value="Eukaryota"/>
</dbReference>
<dbReference type="Gene3D" id="3.40.50.300">
    <property type="entry name" value="P-loop containing nucleotide triphosphate hydrolases"/>
    <property type="match status" value="1"/>
</dbReference>
<dbReference type="FunFam" id="3.40.50.300:FF:003224">
    <property type="entry name" value="Uncharacterized protein"/>
    <property type="match status" value="1"/>
</dbReference>
<organism evidence="3 4">
    <name type="scientific">Daphnia pulex</name>
    <name type="common">Water flea</name>
    <dbReference type="NCBI Taxonomy" id="6669"/>
    <lineage>
        <taxon>Eukaryota</taxon>
        <taxon>Metazoa</taxon>
        <taxon>Ecdysozoa</taxon>
        <taxon>Arthropoda</taxon>
        <taxon>Crustacea</taxon>
        <taxon>Branchiopoda</taxon>
        <taxon>Diplostraca</taxon>
        <taxon>Cladocera</taxon>
        <taxon>Anomopoda</taxon>
        <taxon>Daphniidae</taxon>
        <taxon>Daphnia</taxon>
    </lineage>
</organism>
<dbReference type="PhylomeDB" id="E9G0X8"/>
<reference evidence="3 4" key="1">
    <citation type="journal article" date="2011" name="Science">
        <title>The ecoresponsive genome of Daphnia pulex.</title>
        <authorList>
            <person name="Colbourne J.K."/>
            <person name="Pfrender M.E."/>
            <person name="Gilbert D."/>
            <person name="Thomas W.K."/>
            <person name="Tucker A."/>
            <person name="Oakley T.H."/>
            <person name="Tokishita S."/>
            <person name="Aerts A."/>
            <person name="Arnold G.J."/>
            <person name="Basu M.K."/>
            <person name="Bauer D.J."/>
            <person name="Caceres C.E."/>
            <person name="Carmel L."/>
            <person name="Casola C."/>
            <person name="Choi J.H."/>
            <person name="Detter J.C."/>
            <person name="Dong Q."/>
            <person name="Dusheyko S."/>
            <person name="Eads B.D."/>
            <person name="Frohlich T."/>
            <person name="Geiler-Samerotte K.A."/>
            <person name="Gerlach D."/>
            <person name="Hatcher P."/>
            <person name="Jogdeo S."/>
            <person name="Krijgsveld J."/>
            <person name="Kriventseva E.V."/>
            <person name="Kultz D."/>
            <person name="Laforsch C."/>
            <person name="Lindquist E."/>
            <person name="Lopez J."/>
            <person name="Manak J.R."/>
            <person name="Muller J."/>
            <person name="Pangilinan J."/>
            <person name="Patwardhan R.P."/>
            <person name="Pitluck S."/>
            <person name="Pritham E.J."/>
            <person name="Rechtsteiner A."/>
            <person name="Rho M."/>
            <person name="Rogozin I.B."/>
            <person name="Sakarya O."/>
            <person name="Salamov A."/>
            <person name="Schaack S."/>
            <person name="Shapiro H."/>
            <person name="Shiga Y."/>
            <person name="Skalitzky C."/>
            <person name="Smith Z."/>
            <person name="Souvorov A."/>
            <person name="Sung W."/>
            <person name="Tang Z."/>
            <person name="Tsuchiya D."/>
            <person name="Tu H."/>
            <person name="Vos H."/>
            <person name="Wang M."/>
            <person name="Wolf Y.I."/>
            <person name="Yamagata H."/>
            <person name="Yamada T."/>
            <person name="Ye Y."/>
            <person name="Shaw J.R."/>
            <person name="Andrews J."/>
            <person name="Crease T.J."/>
            <person name="Tang H."/>
            <person name="Lucas S.M."/>
            <person name="Robertson H.M."/>
            <person name="Bork P."/>
            <person name="Koonin E.V."/>
            <person name="Zdobnov E.M."/>
            <person name="Grigoriev I.V."/>
            <person name="Lynch M."/>
            <person name="Boore J.L."/>
        </authorList>
    </citation>
    <scope>NUCLEOTIDE SEQUENCE [LARGE SCALE GENOMIC DNA]</scope>
</reference>
<dbReference type="SUPFAM" id="SSF52540">
    <property type="entry name" value="P-loop containing nucleoside triphosphate hydrolases"/>
    <property type="match status" value="1"/>
</dbReference>
<dbReference type="OrthoDB" id="6745084at2759"/>
<dbReference type="EMBL" id="GL732528">
    <property type="protein sequence ID" value="EFX87323.1"/>
    <property type="molecule type" value="Genomic_DNA"/>
</dbReference>
<dbReference type="AlphaFoldDB" id="E9G0X8"/>
<dbReference type="KEGG" id="dpx:DAPPUDRAFT_307124"/>
<dbReference type="OMA" id="LNDWDCT"/>
<feature type="domain" description="NACHT" evidence="2">
    <location>
        <begin position="553"/>
        <end position="708"/>
    </location>
</feature>
<dbReference type="PANTHER" id="PTHR46844:SF1">
    <property type="entry name" value="SLR5058 PROTEIN"/>
    <property type="match status" value="1"/>
</dbReference>
<evidence type="ECO:0000313" key="3">
    <source>
        <dbReference type="EMBL" id="EFX87323.1"/>
    </source>
</evidence>
<sequence length="971" mass="112397">MTHKRRNTNEDTCPTLVKKSRRHQPSTSVSSLTDTTREEAAQGLRKTNHGIIFQLKLLMLFLIRGIEAGYMFQLGTEMEQLGGKFDDLIFKYQVKDNTPAGKHYRYRYLQAKHKQNESFQITAAQLLNDNEGNFSLPKYFRSYCDIISRGEDIEDCIICTNVGFNEKNLEKNGIQLASFKTKDKMLTFGKHSLNHYKIKVKSNHKLYAILQAIEMNDPIKNTSRNVTRKEIETFFEKLVFVANAPNEVVLGRILTDEVGKYYNIERIWTRLPTRTAVKVIEALKELGRNITNKIADAVEPHEVYFQRKDSYLMTSFAEKKDHKKFKTLLKASDLSHNLLIFVCDNEPLMEKQVFYEKLVNNSGNKKVIFISQGDAVDETKEDLTFADLSAKFKKILLSKKVLFQGSCLTVENLITRSFQTADHFIESGASEIMNSNVIEELIKKERLEIASFTSSRFEKSLYIKRQLTSAFPFDNSFWGEVAKELGHSTELLESKCRISLQGEIEWFVIGEEKTKIWEKINIILDKRKAVQPSKTVAEDDLVNNKNHKEDKPDVVIISGVAGSGKSSILSHYYEVIKEKKPEHWVIVISLTDHSEAFSKLKSTEVNKTSVTDFLLNLAIVDRSPFTCSLLKHRLETGDRMVIMLDGFDESHHQETVIEMIKIFKKMQLNGLFVTTRSHMTSQIQLELSQLSYSLSNFSKRDQVEYLTSVWQRDFRSNVEKDLRNCAKSLVDRVSKTLRDEERAFIGIPLQCRILAECFQSELLKSFQQDNTFGSFSKTIQHLNLSLASLYRLLMEKKHEIYRQEKKAQSCASDLASSHAMEDIDHLEPFLRKLAIETIVSFNEHVDALLGKKKSMTPKETLDKKKERMVDHCSRFGLLDRDAKGKVRFLHRTYAEYLMAEYLYTGFLLDEEKRNHLLIYKSARKFIVSKILVKNHYDGVQIFLDSMLKEMVDDNEEWRNRINQRKLPDGLH</sequence>
<dbReference type="Proteomes" id="UP000000305">
    <property type="component" value="Unassembled WGS sequence"/>
</dbReference>
<gene>
    <name evidence="3" type="ORF">DAPPUDRAFT_307124</name>
</gene>
<evidence type="ECO:0000259" key="2">
    <source>
        <dbReference type="Pfam" id="PF05729"/>
    </source>
</evidence>
<evidence type="ECO:0000313" key="4">
    <source>
        <dbReference type="Proteomes" id="UP000000305"/>
    </source>
</evidence>
<feature type="compositionally biased region" description="Polar residues" evidence="1">
    <location>
        <begin position="25"/>
        <end position="34"/>
    </location>
</feature>
<dbReference type="PANTHER" id="PTHR46844">
    <property type="entry name" value="SLR5058 PROTEIN"/>
    <property type="match status" value="1"/>
</dbReference>
<dbReference type="InterPro" id="IPR007111">
    <property type="entry name" value="NACHT_NTPase"/>
</dbReference>
<feature type="region of interest" description="Disordered" evidence="1">
    <location>
        <begin position="1"/>
        <end position="38"/>
    </location>
</feature>
<protein>
    <recommendedName>
        <fullName evidence="2">NACHT domain-containing protein</fullName>
    </recommendedName>
</protein>
<dbReference type="HOGENOM" id="CLU_305504_0_0_1"/>
<dbReference type="InterPro" id="IPR027417">
    <property type="entry name" value="P-loop_NTPase"/>
</dbReference>
<dbReference type="InParanoid" id="E9G0X8"/>
<evidence type="ECO:0000256" key="1">
    <source>
        <dbReference type="SAM" id="MobiDB-lite"/>
    </source>
</evidence>
<proteinExistence type="predicted"/>
<accession>E9G0X8</accession>